<keyword evidence="2" id="KW-0134">Cell wall</keyword>
<organism evidence="10 11">
    <name type="scientific">Streptomyces luomodiensis</name>
    <dbReference type="NCBI Taxonomy" id="3026192"/>
    <lineage>
        <taxon>Bacteria</taxon>
        <taxon>Bacillati</taxon>
        <taxon>Actinomycetota</taxon>
        <taxon>Actinomycetes</taxon>
        <taxon>Kitasatosporales</taxon>
        <taxon>Streptomycetaceae</taxon>
        <taxon>Streptomyces</taxon>
    </lineage>
</organism>
<evidence type="ECO:0000313" key="11">
    <source>
        <dbReference type="Proteomes" id="UP001305606"/>
    </source>
</evidence>
<evidence type="ECO:0000256" key="8">
    <source>
        <dbReference type="SAM" id="SignalP"/>
    </source>
</evidence>
<keyword evidence="5" id="KW-0130">Cell adhesion</keyword>
<proteinExistence type="predicted"/>
<evidence type="ECO:0000313" key="10">
    <source>
        <dbReference type="EMBL" id="WNE95780.1"/>
    </source>
</evidence>
<evidence type="ECO:0000256" key="5">
    <source>
        <dbReference type="ARBA" id="ARBA00022889"/>
    </source>
</evidence>
<evidence type="ECO:0000256" key="3">
    <source>
        <dbReference type="ARBA" id="ARBA00022525"/>
    </source>
</evidence>
<sequence>MKNIKRFAAITIAAGGLAVAGAGAASAQGPQADGGATTSPGAVSGNNIQVPVHVPAGVCSNTITAIGAMNFAYPGVCR</sequence>
<keyword evidence="3" id="KW-0964">Secreted</keyword>
<reference evidence="10 11" key="1">
    <citation type="submission" date="2023-02" db="EMBL/GenBank/DDBJ databases">
        <title>Streptomyces sp. SCA4-21 with antifungal activity against Fusarium oxysporum f. sp. cubense, Streptomyces sp. SCA2-17 with antifungal activity against Fusarium oxysporum f. sp. cubense.</title>
        <authorList>
            <person name="Qi D."/>
        </authorList>
    </citation>
    <scope>NUCLEOTIDE SEQUENCE [LARGE SCALE GENOMIC DNA]</scope>
    <source>
        <strain evidence="10 11">SCA4-21</strain>
    </source>
</reference>
<keyword evidence="4 8" id="KW-0732">Signal</keyword>
<dbReference type="InterPro" id="IPR005528">
    <property type="entry name" value="ChpA-H"/>
</dbReference>
<gene>
    <name evidence="10" type="ORF">PS467_10785</name>
</gene>
<keyword evidence="6 7" id="KW-0034">Amyloid</keyword>
<feature type="signal peptide" evidence="8">
    <location>
        <begin position="1"/>
        <end position="27"/>
    </location>
</feature>
<evidence type="ECO:0000256" key="1">
    <source>
        <dbReference type="ARBA" id="ARBA00004191"/>
    </source>
</evidence>
<dbReference type="Pfam" id="PF03777">
    <property type="entry name" value="ChpA-C"/>
    <property type="match status" value="1"/>
</dbReference>
<dbReference type="RefSeq" id="WP_311035077.1">
    <property type="nucleotide sequence ID" value="NZ_CP117522.1"/>
</dbReference>
<evidence type="ECO:0000256" key="2">
    <source>
        <dbReference type="ARBA" id="ARBA00022512"/>
    </source>
</evidence>
<feature type="chain" id="PRO_5047116929" evidence="8">
    <location>
        <begin position="28"/>
        <end position="78"/>
    </location>
</feature>
<keyword evidence="11" id="KW-1185">Reference proteome</keyword>
<protein>
    <submittedName>
        <fullName evidence="10">Chaplin</fullName>
    </submittedName>
</protein>
<evidence type="ECO:0000259" key="9">
    <source>
        <dbReference type="PROSITE" id="PS51884"/>
    </source>
</evidence>
<dbReference type="PROSITE" id="PS51884">
    <property type="entry name" value="CHAPLIN"/>
    <property type="match status" value="1"/>
</dbReference>
<comment type="subcellular location">
    <subcellularLocation>
        <location evidence="1">Secreted</location>
        <location evidence="1">Cell wall</location>
    </subcellularLocation>
</comment>
<dbReference type="Proteomes" id="UP001305606">
    <property type="component" value="Chromosome"/>
</dbReference>
<evidence type="ECO:0000256" key="6">
    <source>
        <dbReference type="ARBA" id="ARBA00023087"/>
    </source>
</evidence>
<accession>A0ABY9UTA8</accession>
<evidence type="ECO:0000256" key="7">
    <source>
        <dbReference type="PROSITE-ProRule" id="PRU01232"/>
    </source>
</evidence>
<name>A0ABY9UTA8_9ACTN</name>
<evidence type="ECO:0000256" key="4">
    <source>
        <dbReference type="ARBA" id="ARBA00022729"/>
    </source>
</evidence>
<dbReference type="EMBL" id="CP117522">
    <property type="protein sequence ID" value="WNE95780.1"/>
    <property type="molecule type" value="Genomic_DNA"/>
</dbReference>
<feature type="domain" description="Chaplin" evidence="9">
    <location>
        <begin position="39"/>
        <end position="78"/>
    </location>
</feature>